<feature type="signal peptide" evidence="1">
    <location>
        <begin position="1"/>
        <end position="23"/>
    </location>
</feature>
<reference evidence="2 3" key="1">
    <citation type="submission" date="2019-08" db="EMBL/GenBank/DDBJ databases">
        <title>The genome of the soybean aphid Biotype 1, its phylome, world population structure and adaptation to the North American continent.</title>
        <authorList>
            <person name="Giordano R."/>
            <person name="Donthu R.K."/>
            <person name="Hernandez A.G."/>
            <person name="Wright C.L."/>
            <person name="Zimin A.V."/>
        </authorList>
    </citation>
    <scope>NUCLEOTIDE SEQUENCE [LARGE SCALE GENOMIC DNA]</scope>
    <source>
        <tissue evidence="2">Whole aphids</tissue>
    </source>
</reference>
<organism evidence="2 3">
    <name type="scientific">Aphis glycines</name>
    <name type="common">Soybean aphid</name>
    <dbReference type="NCBI Taxonomy" id="307491"/>
    <lineage>
        <taxon>Eukaryota</taxon>
        <taxon>Metazoa</taxon>
        <taxon>Ecdysozoa</taxon>
        <taxon>Arthropoda</taxon>
        <taxon>Hexapoda</taxon>
        <taxon>Insecta</taxon>
        <taxon>Pterygota</taxon>
        <taxon>Neoptera</taxon>
        <taxon>Paraneoptera</taxon>
        <taxon>Hemiptera</taxon>
        <taxon>Sternorrhyncha</taxon>
        <taxon>Aphidomorpha</taxon>
        <taxon>Aphidoidea</taxon>
        <taxon>Aphididae</taxon>
        <taxon>Aphidini</taxon>
        <taxon>Aphis</taxon>
        <taxon>Aphis</taxon>
    </lineage>
</organism>
<evidence type="ECO:0000313" key="2">
    <source>
        <dbReference type="EMBL" id="KAE9525187.1"/>
    </source>
</evidence>
<accession>A0A6G0T5L4</accession>
<name>A0A6G0T5L4_APHGL</name>
<comment type="caution">
    <text evidence="2">The sequence shown here is derived from an EMBL/GenBank/DDBJ whole genome shotgun (WGS) entry which is preliminary data.</text>
</comment>
<gene>
    <name evidence="2" type="ORF">AGLY_014431</name>
</gene>
<evidence type="ECO:0000313" key="3">
    <source>
        <dbReference type="Proteomes" id="UP000475862"/>
    </source>
</evidence>
<feature type="chain" id="PRO_5026288315" evidence="1">
    <location>
        <begin position="24"/>
        <end position="220"/>
    </location>
</feature>
<dbReference type="AlphaFoldDB" id="A0A6G0T5L4"/>
<sequence length="220" mass="25390">MTDSSYLSLILLFLHLPSTSITGQQLKYLENISVFIVADIKITLSITMRKSLFTSRSCISSTIKCDMPRIPFSNLLLVKLKLVVDKYKNTYDRKIFTNCTEKNSSISNRDDQYFSRLCTNYIAVFSLVVLQLILHLIDLKLPPTKDSNLIEVENWRPWNNSFSGSKLNSFSISYTLFNIKRSTLTSYGSTVFKTIFFKNPKNADLMILPLQLYFHHLKTL</sequence>
<dbReference type="Proteomes" id="UP000475862">
    <property type="component" value="Unassembled WGS sequence"/>
</dbReference>
<keyword evidence="1" id="KW-0732">Signal</keyword>
<evidence type="ECO:0000256" key="1">
    <source>
        <dbReference type="SAM" id="SignalP"/>
    </source>
</evidence>
<proteinExistence type="predicted"/>
<protein>
    <submittedName>
        <fullName evidence="2">Uncharacterized protein</fullName>
    </submittedName>
</protein>
<keyword evidence="3" id="KW-1185">Reference proteome</keyword>
<dbReference type="EMBL" id="VYZN01000063">
    <property type="protein sequence ID" value="KAE9525187.1"/>
    <property type="molecule type" value="Genomic_DNA"/>
</dbReference>